<evidence type="ECO:0000256" key="2">
    <source>
        <dbReference type="ARBA" id="ARBA00022448"/>
    </source>
</evidence>
<reference evidence="6 7" key="1">
    <citation type="submission" date="2018-06" db="EMBL/GenBank/DDBJ databases">
        <authorList>
            <consortium name="Pathogen Informatics"/>
            <person name="Doyle S."/>
        </authorList>
    </citation>
    <scope>NUCLEOTIDE SEQUENCE [LARGE SCALE GENOMIC DNA]</scope>
    <source>
        <strain evidence="6 7">NCTC9836</strain>
    </source>
</reference>
<sequence>MAFTIQMKFCSMGGKKVSKIVVENLSYKYRKTKALSNINFEVTDGLIGVLGANGAGKSTLMKLLTTLLKVKDGDISIDGTSYKKGIDKIRGNLGYLPQNFMVYESLTGRELLDILATIKTDYNKEEKGAHIEDIIRDFDMQDYIDKKIKEYSGGMKQKLGFAQAIIGDPKIIIMDEPTVGLDPEQRNIIRDLFPSMSSGRIVFVTTHIVEDIENYCNYLLVLNKGSLIFKGSKDDFINEVKGYLWEGVLPINDVIVLKTQAKLISSIPSGDNIKVRYISKEDLKYNATAIDISLQDAYIIHCTLYDHALKDA</sequence>
<dbReference type="SUPFAM" id="SSF52540">
    <property type="entry name" value="P-loop containing nucleoside triphosphate hydrolases"/>
    <property type="match status" value="1"/>
</dbReference>
<dbReference type="InterPro" id="IPR017871">
    <property type="entry name" value="ABC_transporter-like_CS"/>
</dbReference>
<dbReference type="InterPro" id="IPR003439">
    <property type="entry name" value="ABC_transporter-like_ATP-bd"/>
</dbReference>
<dbReference type="EMBL" id="UFWZ01000001">
    <property type="protein sequence ID" value="SUY44881.1"/>
    <property type="molecule type" value="Genomic_DNA"/>
</dbReference>
<accession>A0A381J3T8</accession>
<evidence type="ECO:0000256" key="3">
    <source>
        <dbReference type="ARBA" id="ARBA00022741"/>
    </source>
</evidence>
<gene>
    <name evidence="6" type="primary">drrA_1</name>
    <name evidence="6" type="ORF">NCTC9836_00040</name>
</gene>
<proteinExistence type="inferred from homology"/>
<dbReference type="SMART" id="SM00382">
    <property type="entry name" value="AAA"/>
    <property type="match status" value="1"/>
</dbReference>
<evidence type="ECO:0000259" key="5">
    <source>
        <dbReference type="PROSITE" id="PS50893"/>
    </source>
</evidence>
<name>A0A381J3T8_9CLOT</name>
<dbReference type="PANTHER" id="PTHR43335">
    <property type="entry name" value="ABC TRANSPORTER, ATP-BINDING PROTEIN"/>
    <property type="match status" value="1"/>
</dbReference>
<evidence type="ECO:0000313" key="6">
    <source>
        <dbReference type="EMBL" id="SUY44881.1"/>
    </source>
</evidence>
<dbReference type="PROSITE" id="PS50893">
    <property type="entry name" value="ABC_TRANSPORTER_2"/>
    <property type="match status" value="1"/>
</dbReference>
<dbReference type="InterPro" id="IPR003593">
    <property type="entry name" value="AAA+_ATPase"/>
</dbReference>
<keyword evidence="3" id="KW-0547">Nucleotide-binding</keyword>
<dbReference type="GO" id="GO:0016887">
    <property type="term" value="F:ATP hydrolysis activity"/>
    <property type="evidence" value="ECO:0007669"/>
    <property type="project" value="InterPro"/>
</dbReference>
<dbReference type="PANTHER" id="PTHR43335:SF2">
    <property type="entry name" value="ABC TRANSPORTER, ATP-BINDING PROTEIN"/>
    <property type="match status" value="1"/>
</dbReference>
<evidence type="ECO:0000313" key="7">
    <source>
        <dbReference type="Proteomes" id="UP000254664"/>
    </source>
</evidence>
<dbReference type="Gene3D" id="3.40.50.300">
    <property type="entry name" value="P-loop containing nucleotide triphosphate hydrolases"/>
    <property type="match status" value="1"/>
</dbReference>
<protein>
    <submittedName>
        <fullName evidence="6">ABC transporter ATP-binding protein</fullName>
        <ecNumber evidence="6">3.6.3.-</ecNumber>
    </submittedName>
</protein>
<dbReference type="PROSITE" id="PS00211">
    <property type="entry name" value="ABC_TRANSPORTER_1"/>
    <property type="match status" value="1"/>
</dbReference>
<keyword evidence="2" id="KW-0813">Transport</keyword>
<keyword evidence="6" id="KW-0378">Hydrolase</keyword>
<evidence type="ECO:0000256" key="1">
    <source>
        <dbReference type="ARBA" id="ARBA00005417"/>
    </source>
</evidence>
<evidence type="ECO:0000256" key="4">
    <source>
        <dbReference type="ARBA" id="ARBA00022840"/>
    </source>
</evidence>
<dbReference type="Pfam" id="PF00005">
    <property type="entry name" value="ABC_tran"/>
    <property type="match status" value="1"/>
</dbReference>
<dbReference type="Proteomes" id="UP000254664">
    <property type="component" value="Unassembled WGS sequence"/>
</dbReference>
<dbReference type="AlphaFoldDB" id="A0A381J3T8"/>
<keyword evidence="7" id="KW-1185">Reference proteome</keyword>
<dbReference type="InterPro" id="IPR027417">
    <property type="entry name" value="P-loop_NTPase"/>
</dbReference>
<dbReference type="GO" id="GO:0005524">
    <property type="term" value="F:ATP binding"/>
    <property type="evidence" value="ECO:0007669"/>
    <property type="project" value="UniProtKB-KW"/>
</dbReference>
<organism evidence="6 7">
    <name type="scientific">Clostridium putrefaciens</name>
    <dbReference type="NCBI Taxonomy" id="99675"/>
    <lineage>
        <taxon>Bacteria</taxon>
        <taxon>Bacillati</taxon>
        <taxon>Bacillota</taxon>
        <taxon>Clostridia</taxon>
        <taxon>Eubacteriales</taxon>
        <taxon>Clostridiaceae</taxon>
        <taxon>Clostridium</taxon>
    </lineage>
</organism>
<feature type="domain" description="ABC transporter" evidence="5">
    <location>
        <begin position="20"/>
        <end position="249"/>
    </location>
</feature>
<dbReference type="EC" id="3.6.3.-" evidence="6"/>
<comment type="similarity">
    <text evidence="1">Belongs to the ABC transporter superfamily.</text>
</comment>
<keyword evidence="4 6" id="KW-0067">ATP-binding</keyword>